<sequence length="60" mass="6582">MSTTKFSSGWIDEDLRDGDDHPVTGSKIYISNGQSCDLADRCQHLASANEVVKELIARSL</sequence>
<dbReference type="RefSeq" id="WP_103467630.1">
    <property type="nucleotide sequence ID" value="NZ_PPXC01000029.1"/>
</dbReference>
<evidence type="ECO:0000313" key="2">
    <source>
        <dbReference type="Proteomes" id="UP000237061"/>
    </source>
</evidence>
<name>A0A2S3ZR68_ARTGL</name>
<accession>A0A2S3ZR68</accession>
<dbReference type="Proteomes" id="UP000237061">
    <property type="component" value="Unassembled WGS sequence"/>
</dbReference>
<keyword evidence="2" id="KW-1185">Reference proteome</keyword>
<dbReference type="EMBL" id="PPXC01000029">
    <property type="protein sequence ID" value="POH71599.1"/>
    <property type="molecule type" value="Genomic_DNA"/>
</dbReference>
<proteinExistence type="predicted"/>
<organism evidence="1 2">
    <name type="scientific">Arthrobacter glacialis</name>
    <dbReference type="NCBI Taxonomy" id="1664"/>
    <lineage>
        <taxon>Bacteria</taxon>
        <taxon>Bacillati</taxon>
        <taxon>Actinomycetota</taxon>
        <taxon>Actinomycetes</taxon>
        <taxon>Micrococcales</taxon>
        <taxon>Micrococcaceae</taxon>
        <taxon>Arthrobacter</taxon>
    </lineage>
</organism>
<protein>
    <submittedName>
        <fullName evidence="1">Uncharacterized protein</fullName>
    </submittedName>
</protein>
<comment type="caution">
    <text evidence="1">The sequence shown here is derived from an EMBL/GenBank/DDBJ whole genome shotgun (WGS) entry which is preliminary data.</text>
</comment>
<gene>
    <name evidence="1" type="ORF">CVS27_20140</name>
</gene>
<evidence type="ECO:0000313" key="1">
    <source>
        <dbReference type="EMBL" id="POH71599.1"/>
    </source>
</evidence>
<reference evidence="1 2" key="1">
    <citation type="submission" date="2018-01" db="EMBL/GenBank/DDBJ databases">
        <title>Arthrobacter sp. nov., from glaciers in China.</title>
        <authorList>
            <person name="Liu Q."/>
            <person name="Xin Y.-H."/>
        </authorList>
    </citation>
    <scope>NUCLEOTIDE SEQUENCE [LARGE SCALE GENOMIC DNA]</scope>
    <source>
        <strain evidence="1 2">HLT2-12-2</strain>
    </source>
</reference>
<dbReference type="AlphaFoldDB" id="A0A2S3ZR68"/>